<dbReference type="OrthoDB" id="9803968at2"/>
<dbReference type="PROSITE" id="PS00455">
    <property type="entry name" value="AMP_BINDING"/>
    <property type="match status" value="1"/>
</dbReference>
<dbReference type="Gene3D" id="3.40.50.12780">
    <property type="entry name" value="N-terminal domain of ligase-like"/>
    <property type="match status" value="1"/>
</dbReference>
<dbReference type="STRING" id="1200352.A606_01635"/>
<reference evidence="5 6" key="1">
    <citation type="submission" date="2012-06" db="EMBL/GenBank/DDBJ databases">
        <title>Complete genome sequence of Corynebacterium terpenotabidum Y-11 (=DSM 44721).</title>
        <authorList>
            <person name="Ruckert C."/>
            <person name="Albersmeier A."/>
            <person name="Al-Dilaimi A."/>
            <person name="Szczepanowski R."/>
            <person name="Kalinowski J."/>
        </authorList>
    </citation>
    <scope>NUCLEOTIDE SEQUENCE [LARGE SCALE GENOMIC DNA]</scope>
    <source>
        <strain evidence="5 6">Y-11</strain>
    </source>
</reference>
<evidence type="ECO:0000259" key="3">
    <source>
        <dbReference type="Pfam" id="PF00501"/>
    </source>
</evidence>
<accession>S4XA44</accession>
<evidence type="ECO:0000313" key="5">
    <source>
        <dbReference type="EMBL" id="AGP29982.1"/>
    </source>
</evidence>
<dbReference type="EMBL" id="CP003696">
    <property type="protein sequence ID" value="AGP29982.1"/>
    <property type="molecule type" value="Genomic_DNA"/>
</dbReference>
<dbReference type="GO" id="GO:0016405">
    <property type="term" value="F:CoA-ligase activity"/>
    <property type="evidence" value="ECO:0007669"/>
    <property type="project" value="TreeGrafter"/>
</dbReference>
<keyword evidence="6" id="KW-1185">Reference proteome</keyword>
<sequence>MPVPSPHRTIEIPDVSVYDLLFSSLTPAELGRTALTDSATGTTVTFGELRRQVDLFAGALAHRGIGVGDVVALHAPNSLAFAVAFHGILRAGGTVTTVGALGTAGDVAKQVTASGASLMLTVGLLGTAGVEGAKDAGLADSAIIDLASADAGLASLLGEGHAAPAVTVDPATHVAVLPFSSGTTGIPKGVELSHRNLVANIVQVGPLLLKNGQTPDSVIMAVLPFFHIYGMNVLLNSSLYNRTHLVTMPSFDLPRFLELHQEHHIDFTFVAPPIAVVLAKHPLIDRYDLTSLTTVLSGAAALDDKLAEAVQRRLGVAVLQGFGMTEASPVTHVSSRGETPLASIGLPVANTECKVVDLTDPDFHEILPPGNEGERSDAGEMWVRGPQVMLGYLNNEEATEVTLLRDGWLRTGDIVQYDYEGNVYVVDRAKELIKYKGYQVAPAELEALLMSHEGIADAAVVGYIRPDDGEEVPRAFVVPQVGLDGSPVAVDKEELIAWVAARVAPYKKIRMVEIAEVIPKSGTGKILRKDLRDVPVSV</sequence>
<dbReference type="AlphaFoldDB" id="S4XA44"/>
<dbReference type="InterPro" id="IPR000873">
    <property type="entry name" value="AMP-dep_synth/lig_dom"/>
</dbReference>
<dbReference type="HOGENOM" id="CLU_000022_59_2_11"/>
<comment type="similarity">
    <text evidence="1">Belongs to the ATP-dependent AMP-binding enzyme family.</text>
</comment>
<evidence type="ECO:0000256" key="2">
    <source>
        <dbReference type="ARBA" id="ARBA00022598"/>
    </source>
</evidence>
<feature type="domain" description="AMP-dependent synthetase/ligase" evidence="3">
    <location>
        <begin position="31"/>
        <end position="393"/>
    </location>
</feature>
<dbReference type="InterPro" id="IPR042099">
    <property type="entry name" value="ANL_N_sf"/>
</dbReference>
<dbReference type="PANTHER" id="PTHR24096">
    <property type="entry name" value="LONG-CHAIN-FATTY-ACID--COA LIGASE"/>
    <property type="match status" value="1"/>
</dbReference>
<keyword evidence="2" id="KW-0436">Ligase</keyword>
<dbReference type="Pfam" id="PF13193">
    <property type="entry name" value="AMP-binding_C"/>
    <property type="match status" value="1"/>
</dbReference>
<dbReference type="SUPFAM" id="SSF56801">
    <property type="entry name" value="Acetyl-CoA synthetase-like"/>
    <property type="match status" value="1"/>
</dbReference>
<protein>
    <submittedName>
        <fullName evidence="5">Acyl-CoA synthetase</fullName>
    </submittedName>
</protein>
<proteinExistence type="inferred from homology"/>
<evidence type="ECO:0000259" key="4">
    <source>
        <dbReference type="Pfam" id="PF13193"/>
    </source>
</evidence>
<dbReference type="Pfam" id="PF00501">
    <property type="entry name" value="AMP-binding"/>
    <property type="match status" value="1"/>
</dbReference>
<feature type="domain" description="AMP-binding enzyme C-terminal" evidence="4">
    <location>
        <begin position="444"/>
        <end position="525"/>
    </location>
</feature>
<dbReference type="RefSeq" id="WP_020440347.1">
    <property type="nucleotide sequence ID" value="NC_021663.1"/>
</dbReference>
<dbReference type="InterPro" id="IPR045851">
    <property type="entry name" value="AMP-bd_C_sf"/>
</dbReference>
<dbReference type="KEGG" id="cter:A606_01635"/>
<dbReference type="eggNOG" id="COG0318">
    <property type="taxonomic scope" value="Bacteria"/>
</dbReference>
<organism evidence="5 6">
    <name type="scientific">Corynebacterium terpenotabidum Y-11</name>
    <dbReference type="NCBI Taxonomy" id="1200352"/>
    <lineage>
        <taxon>Bacteria</taxon>
        <taxon>Bacillati</taxon>
        <taxon>Actinomycetota</taxon>
        <taxon>Actinomycetes</taxon>
        <taxon>Mycobacteriales</taxon>
        <taxon>Corynebacteriaceae</taxon>
        <taxon>Corynebacterium</taxon>
    </lineage>
</organism>
<dbReference type="PANTHER" id="PTHR24096:SF149">
    <property type="entry name" value="AMP-BINDING DOMAIN-CONTAINING PROTEIN-RELATED"/>
    <property type="match status" value="1"/>
</dbReference>
<dbReference type="InterPro" id="IPR020845">
    <property type="entry name" value="AMP-binding_CS"/>
</dbReference>
<evidence type="ECO:0000313" key="6">
    <source>
        <dbReference type="Proteomes" id="UP000014809"/>
    </source>
</evidence>
<dbReference type="PATRIC" id="fig|1200352.3.peg.327"/>
<gene>
    <name evidence="5" type="ORF">A606_01635</name>
</gene>
<dbReference type="InterPro" id="IPR025110">
    <property type="entry name" value="AMP-bd_C"/>
</dbReference>
<name>S4XA44_9CORY</name>
<evidence type="ECO:0000256" key="1">
    <source>
        <dbReference type="ARBA" id="ARBA00006432"/>
    </source>
</evidence>
<dbReference type="Gene3D" id="3.30.300.30">
    <property type="match status" value="1"/>
</dbReference>
<dbReference type="Proteomes" id="UP000014809">
    <property type="component" value="Chromosome"/>
</dbReference>